<gene>
    <name evidence="2" type="ORF">FJZ47_19040</name>
</gene>
<feature type="domain" description="IstB-like ATP-binding" evidence="1">
    <location>
        <begin position="5"/>
        <end position="92"/>
    </location>
</feature>
<evidence type="ECO:0000313" key="3">
    <source>
        <dbReference type="Proteomes" id="UP000712673"/>
    </source>
</evidence>
<comment type="caution">
    <text evidence="2">The sequence shown here is derived from an EMBL/GenBank/DDBJ whole genome shotgun (WGS) entry which is preliminary data.</text>
</comment>
<dbReference type="EMBL" id="VGLS01000713">
    <property type="protein sequence ID" value="MBM3225872.1"/>
    <property type="molecule type" value="Genomic_DNA"/>
</dbReference>
<dbReference type="InterPro" id="IPR027417">
    <property type="entry name" value="P-loop_NTPase"/>
</dbReference>
<dbReference type="Proteomes" id="UP000712673">
    <property type="component" value="Unassembled WGS sequence"/>
</dbReference>
<sequence>MEISTAYPQPALRLLDERGDLPLAKTGADLLFQVISLRDAPGAIVLTSNRACKDWPKIFHNDSTLTAALLDRLRHHAETVMIEGKSFRMKDQIDGSSALHVASPEAPRPCWRGPPHPCDSHIFNLPIFLHFHATADTSCNSVASKT</sequence>
<dbReference type="Pfam" id="PF01695">
    <property type="entry name" value="IstB_IS21"/>
    <property type="match status" value="1"/>
</dbReference>
<protein>
    <recommendedName>
        <fullName evidence="1">IstB-like ATP-binding domain-containing protein</fullName>
    </recommendedName>
</protein>
<dbReference type="InterPro" id="IPR002611">
    <property type="entry name" value="IstB_ATP-bd"/>
</dbReference>
<reference evidence="2" key="1">
    <citation type="submission" date="2019-03" db="EMBL/GenBank/DDBJ databases">
        <title>Lake Tanganyika Metagenome-Assembled Genomes (MAGs).</title>
        <authorList>
            <person name="Tran P."/>
        </authorList>
    </citation>
    <scope>NUCLEOTIDE SEQUENCE</scope>
    <source>
        <strain evidence="2">K_DeepCast_65m_m2_066</strain>
    </source>
</reference>
<evidence type="ECO:0000259" key="1">
    <source>
        <dbReference type="Pfam" id="PF01695"/>
    </source>
</evidence>
<evidence type="ECO:0000313" key="2">
    <source>
        <dbReference type="EMBL" id="MBM3225872.1"/>
    </source>
</evidence>
<organism evidence="2 3">
    <name type="scientific">Tectimicrobiota bacterium</name>
    <dbReference type="NCBI Taxonomy" id="2528274"/>
    <lineage>
        <taxon>Bacteria</taxon>
        <taxon>Pseudomonadati</taxon>
        <taxon>Nitrospinota/Tectimicrobiota group</taxon>
        <taxon>Candidatus Tectimicrobiota</taxon>
    </lineage>
</organism>
<dbReference type="GO" id="GO:0005524">
    <property type="term" value="F:ATP binding"/>
    <property type="evidence" value="ECO:0007669"/>
    <property type="project" value="InterPro"/>
</dbReference>
<name>A0A937W3A6_UNCTE</name>
<proteinExistence type="predicted"/>
<accession>A0A937W3A6</accession>
<dbReference type="AlphaFoldDB" id="A0A937W3A6"/>
<dbReference type="Gene3D" id="3.40.50.300">
    <property type="entry name" value="P-loop containing nucleotide triphosphate hydrolases"/>
    <property type="match status" value="1"/>
</dbReference>